<gene>
    <name evidence="3" type="ORF">SLS62_003646</name>
</gene>
<name>A0AAN9YPR9_9PEZI</name>
<feature type="region of interest" description="Disordered" evidence="1">
    <location>
        <begin position="230"/>
        <end position="251"/>
    </location>
</feature>
<sequence>MRVTEESDGEELGLLEDKTEALTLRSKRTERSKKKQARKATKARRQQGPDLLSLPSELLLEILSFLRPSDVFALWRVSKPLRAFVSAAEPRIAGSIVAWRYACLAQCYRAPALLADVDGSFHADLQSADRAEMLALRTKPYYQHVQPPDPAEVCTCLTCLLRWSALCFAVDFAHWQDHLDRGEPLPTIPRGSAPEWNRRLTARSAAVVRRALRSPLWHARLLEAQLRSTVRSNRRQAANPGNKRRRFEMSAADAASGTDRFLERSGPPSFDFPFHRDNYYMLESYMPNRSWVAEHERWFYLPAEQHDRDVEVVARWAEWRRRQQDAKQTTDGKK</sequence>
<comment type="caution">
    <text evidence="3">The sequence shown here is derived from an EMBL/GenBank/DDBJ whole genome shotgun (WGS) entry which is preliminary data.</text>
</comment>
<evidence type="ECO:0000259" key="2">
    <source>
        <dbReference type="PROSITE" id="PS50181"/>
    </source>
</evidence>
<accession>A0AAN9YPR9</accession>
<feature type="region of interest" description="Disordered" evidence="1">
    <location>
        <begin position="25"/>
        <end position="47"/>
    </location>
</feature>
<dbReference type="PROSITE" id="PS50181">
    <property type="entry name" value="FBOX"/>
    <property type="match status" value="1"/>
</dbReference>
<protein>
    <recommendedName>
        <fullName evidence="2">F-box domain-containing protein</fullName>
    </recommendedName>
</protein>
<dbReference type="EMBL" id="JAKJXP020000021">
    <property type="protein sequence ID" value="KAK7754353.1"/>
    <property type="molecule type" value="Genomic_DNA"/>
</dbReference>
<dbReference type="AlphaFoldDB" id="A0AAN9YPR9"/>
<dbReference type="Proteomes" id="UP001320420">
    <property type="component" value="Unassembled WGS sequence"/>
</dbReference>
<feature type="domain" description="F-box" evidence="2">
    <location>
        <begin position="48"/>
        <end position="102"/>
    </location>
</feature>
<evidence type="ECO:0000256" key="1">
    <source>
        <dbReference type="SAM" id="MobiDB-lite"/>
    </source>
</evidence>
<dbReference type="SUPFAM" id="SSF81383">
    <property type="entry name" value="F-box domain"/>
    <property type="match status" value="1"/>
</dbReference>
<reference evidence="3 4" key="1">
    <citation type="submission" date="2024-02" db="EMBL/GenBank/DDBJ databases">
        <title>De novo assembly and annotation of 12 fungi associated with fruit tree decline syndrome in Ontario, Canada.</title>
        <authorList>
            <person name="Sulman M."/>
            <person name="Ellouze W."/>
            <person name="Ilyukhin E."/>
        </authorList>
    </citation>
    <scope>NUCLEOTIDE SEQUENCE [LARGE SCALE GENOMIC DNA]</scope>
    <source>
        <strain evidence="3 4">M11/M66-122</strain>
    </source>
</reference>
<proteinExistence type="predicted"/>
<dbReference type="Pfam" id="PF00646">
    <property type="entry name" value="F-box"/>
    <property type="match status" value="1"/>
</dbReference>
<feature type="compositionally biased region" description="Basic residues" evidence="1">
    <location>
        <begin position="25"/>
        <end position="45"/>
    </location>
</feature>
<organism evidence="3 4">
    <name type="scientific">Diatrype stigma</name>
    <dbReference type="NCBI Taxonomy" id="117547"/>
    <lineage>
        <taxon>Eukaryota</taxon>
        <taxon>Fungi</taxon>
        <taxon>Dikarya</taxon>
        <taxon>Ascomycota</taxon>
        <taxon>Pezizomycotina</taxon>
        <taxon>Sordariomycetes</taxon>
        <taxon>Xylariomycetidae</taxon>
        <taxon>Xylariales</taxon>
        <taxon>Diatrypaceae</taxon>
        <taxon>Diatrype</taxon>
    </lineage>
</organism>
<dbReference type="InterPro" id="IPR036047">
    <property type="entry name" value="F-box-like_dom_sf"/>
</dbReference>
<evidence type="ECO:0000313" key="3">
    <source>
        <dbReference type="EMBL" id="KAK7754353.1"/>
    </source>
</evidence>
<dbReference type="InterPro" id="IPR001810">
    <property type="entry name" value="F-box_dom"/>
</dbReference>
<evidence type="ECO:0000313" key="4">
    <source>
        <dbReference type="Proteomes" id="UP001320420"/>
    </source>
</evidence>
<keyword evidence="4" id="KW-1185">Reference proteome</keyword>